<accession>A0A443I0C7</accession>
<organism evidence="4 5">
    <name type="scientific">Byssochlamys spectabilis</name>
    <name type="common">Paecilomyces variotii</name>
    <dbReference type="NCBI Taxonomy" id="264951"/>
    <lineage>
        <taxon>Eukaryota</taxon>
        <taxon>Fungi</taxon>
        <taxon>Dikarya</taxon>
        <taxon>Ascomycota</taxon>
        <taxon>Pezizomycotina</taxon>
        <taxon>Eurotiomycetes</taxon>
        <taxon>Eurotiomycetidae</taxon>
        <taxon>Eurotiales</taxon>
        <taxon>Thermoascaceae</taxon>
        <taxon>Paecilomyces</taxon>
    </lineage>
</organism>
<dbReference type="InterPro" id="IPR050827">
    <property type="entry name" value="CRP1_MDG1_kinase"/>
</dbReference>
<name>A0A443I0C7_BYSSP</name>
<feature type="compositionally biased region" description="Basic and acidic residues" evidence="2">
    <location>
        <begin position="454"/>
        <end position="470"/>
    </location>
</feature>
<dbReference type="RefSeq" id="XP_028487146.1">
    <property type="nucleotide sequence ID" value="XM_028633385.1"/>
</dbReference>
<reference evidence="4 5" key="1">
    <citation type="journal article" date="2018" name="Front. Microbiol.">
        <title>Genomic and genetic insights into a cosmopolitan fungus, Paecilomyces variotii (Eurotiales).</title>
        <authorList>
            <person name="Urquhart A.S."/>
            <person name="Mondo S.J."/>
            <person name="Makela M.R."/>
            <person name="Hane J.K."/>
            <person name="Wiebenga A."/>
            <person name="He G."/>
            <person name="Mihaltcheva S."/>
            <person name="Pangilinan J."/>
            <person name="Lipzen A."/>
            <person name="Barry K."/>
            <person name="de Vries R.P."/>
            <person name="Grigoriev I.V."/>
            <person name="Idnurm A."/>
        </authorList>
    </citation>
    <scope>NUCLEOTIDE SEQUENCE [LARGE SCALE GENOMIC DNA]</scope>
    <source>
        <strain evidence="4 5">CBS 101075</strain>
    </source>
</reference>
<evidence type="ECO:0000259" key="3">
    <source>
        <dbReference type="Pfam" id="PF16561"/>
    </source>
</evidence>
<dbReference type="PANTHER" id="PTHR10343">
    <property type="entry name" value="5'-AMP-ACTIVATED PROTEIN KINASE , BETA SUBUNIT"/>
    <property type="match status" value="1"/>
</dbReference>
<dbReference type="InterPro" id="IPR014756">
    <property type="entry name" value="Ig_E-set"/>
</dbReference>
<evidence type="ECO:0000256" key="2">
    <source>
        <dbReference type="SAM" id="MobiDB-lite"/>
    </source>
</evidence>
<dbReference type="GO" id="GO:0005634">
    <property type="term" value="C:nucleus"/>
    <property type="evidence" value="ECO:0007669"/>
    <property type="project" value="TreeGrafter"/>
</dbReference>
<feature type="compositionally biased region" description="Basic and acidic residues" evidence="2">
    <location>
        <begin position="394"/>
        <end position="411"/>
    </location>
</feature>
<dbReference type="PANTHER" id="PTHR10343:SF81">
    <property type="entry name" value="CRUCIFORM DNA-RECOGNIZING PROTEIN 1-RELATED"/>
    <property type="match status" value="1"/>
</dbReference>
<evidence type="ECO:0000313" key="4">
    <source>
        <dbReference type="EMBL" id="RWQ97501.1"/>
    </source>
</evidence>
<dbReference type="InterPro" id="IPR013783">
    <property type="entry name" value="Ig-like_fold"/>
</dbReference>
<dbReference type="STRING" id="264951.A0A443I0C7"/>
<dbReference type="Gene3D" id="2.60.40.10">
    <property type="entry name" value="Immunoglobulins"/>
    <property type="match status" value="1"/>
</dbReference>
<comment type="caution">
    <text evidence="4">The sequence shown here is derived from an EMBL/GenBank/DDBJ whole genome shotgun (WGS) entry which is preliminary data.</text>
</comment>
<feature type="domain" description="AMP-activated protein kinase glycogen-binding" evidence="3">
    <location>
        <begin position="5"/>
        <end position="80"/>
    </location>
</feature>
<keyword evidence="5" id="KW-1185">Reference proteome</keyword>
<protein>
    <recommendedName>
        <fullName evidence="3">AMP-activated protein kinase glycogen-binding domain-containing protein</fullName>
    </recommendedName>
</protein>
<feature type="compositionally biased region" description="Polar residues" evidence="2">
    <location>
        <begin position="596"/>
        <end position="605"/>
    </location>
</feature>
<dbReference type="GO" id="GO:0007165">
    <property type="term" value="P:signal transduction"/>
    <property type="evidence" value="ECO:0007669"/>
    <property type="project" value="TreeGrafter"/>
</dbReference>
<feature type="compositionally biased region" description="Low complexity" evidence="2">
    <location>
        <begin position="533"/>
        <end position="544"/>
    </location>
</feature>
<feature type="compositionally biased region" description="Basic residues" evidence="2">
    <location>
        <begin position="615"/>
        <end position="631"/>
    </location>
</feature>
<evidence type="ECO:0000313" key="5">
    <source>
        <dbReference type="Proteomes" id="UP000283841"/>
    </source>
</evidence>
<sequence length="631" mass="65074">MGTYIFRWPYEADEVFVTGTFDDWGKTVQLDKKGSVFEKEVHLPTADEKIQYKFVVDGSWTTDPNAREEDDGSYNTNNVLLPEEITKTPAQAFIPLTDQTTPVASVMAGVTPDSTTAALAASVPKESEEQADFAAATISSAAPGSTTAELAKDVPLEKNGEVLPGSFPETPANEANQVSVNPIPASNGIGNPVQLKPGQKVPDPSSLHANTIESTVRTDKAGYEADASAPVVPGLVPEGEGAKADAFSVPPVSNNMIPESSLPMDTPSTTDTGLPISSAASVATTAALAAAVPFTRGVDTNGKEPASGVPDVVKDSLKEAHEDPEAAASPGAVQEKKAFEDELTHKVKPDDSTGTPAPTNGSIAASAASGVPGVVQESLKEAHEGPEAAASAEAVREKQIFEDELRNKVPPDESVGAPAPTYGREPAGDVPGVVKKSLQEAHEPPEAAASIQAVEEKKEIEDEIKQKVKPNDAFGEPAPTLSAASAVAAPAPTAITTKSESAAPASTAVATTQPESAKVAPQTSPVPGPSEPTVTTGVATAKTTEVSEGKGVAGAGPSTSQDPTLKETLRGDTGAGASTSQKPTPKETLRGESGAGASTSQNPTLKETLREEPKKKKRSSGFFKKLKEKFK</sequence>
<feature type="compositionally biased region" description="Low complexity" evidence="2">
    <location>
        <begin position="361"/>
        <end position="375"/>
    </location>
</feature>
<dbReference type="VEuPathDB" id="FungiDB:C8Q69DRAFT_516355"/>
<gene>
    <name evidence="4" type="ORF">C8Q69DRAFT_516355</name>
</gene>
<feature type="region of interest" description="Disordered" evidence="2">
    <location>
        <begin position="342"/>
        <end position="631"/>
    </location>
</feature>
<proteinExistence type="inferred from homology"/>
<dbReference type="Pfam" id="PF16561">
    <property type="entry name" value="AMPK1_CBM"/>
    <property type="match status" value="1"/>
</dbReference>
<dbReference type="EMBL" id="RCNU01000002">
    <property type="protein sequence ID" value="RWQ97501.1"/>
    <property type="molecule type" value="Genomic_DNA"/>
</dbReference>
<dbReference type="GeneID" id="39602662"/>
<dbReference type="GO" id="GO:0005737">
    <property type="term" value="C:cytoplasm"/>
    <property type="evidence" value="ECO:0007669"/>
    <property type="project" value="TreeGrafter"/>
</dbReference>
<dbReference type="CDD" id="cd02859">
    <property type="entry name" value="E_set_AMPKbeta_like_N"/>
    <property type="match status" value="1"/>
</dbReference>
<evidence type="ECO:0000256" key="1">
    <source>
        <dbReference type="ARBA" id="ARBA00038216"/>
    </source>
</evidence>
<dbReference type="GO" id="GO:0019901">
    <property type="term" value="F:protein kinase binding"/>
    <property type="evidence" value="ECO:0007669"/>
    <property type="project" value="TreeGrafter"/>
</dbReference>
<dbReference type="InterPro" id="IPR032640">
    <property type="entry name" value="AMPK1_CBM"/>
</dbReference>
<dbReference type="Proteomes" id="UP000283841">
    <property type="component" value="Unassembled WGS sequence"/>
</dbReference>
<dbReference type="SUPFAM" id="SSF81296">
    <property type="entry name" value="E set domains"/>
    <property type="match status" value="1"/>
</dbReference>
<feature type="compositionally biased region" description="Low complexity" evidence="2">
    <location>
        <begin position="477"/>
        <end position="512"/>
    </location>
</feature>
<dbReference type="AlphaFoldDB" id="A0A443I0C7"/>
<feature type="compositionally biased region" description="Basic and acidic residues" evidence="2">
    <location>
        <begin position="342"/>
        <end position="351"/>
    </location>
</feature>
<comment type="similarity">
    <text evidence="1">Belongs to the CRP1/MDG1 family.</text>
</comment>
<dbReference type="GO" id="GO:0031588">
    <property type="term" value="C:nucleotide-activated protein kinase complex"/>
    <property type="evidence" value="ECO:0007669"/>
    <property type="project" value="TreeGrafter"/>
</dbReference>